<sequence length="508" mass="59102">MYSTLTKYFKEDVLFQMTNGAKGSTKTKTIANKVEDDWIDAVLEKHKTPVQLLQHLGLGKTTDNLLDRVVFDDALVSTWSRYMELFNKRSPEEKTTMLETFTIAFGDDSVTKMLQAAKRKSWARPLAAKMETEQLKMWLDSEKSVDEVFNLLRLQKSTWVSYINAFIKANPDKKDAIFSTLQSRFTDRAFNEILNEAKKYPSMESTATKIQTDKIVNHPEILKDQGVDILASLLFYAWMKYVDAFKKRNSNHHQSWFYAIRSELEYGGVQTIEKGMQNPSTIEIAKRLEREWQNFWLDQGKLPIVVFRYLSLNTAGEHVLVDQKFKRWATYLNAFNERYPDKYTTMIDGFLDNIGNRHLVQMLNAAKKDPESEKLATNLEDGLIDKWMADGLKPEELKRKFGDTSVDVVFQKLHLNKPGYPFDKPNFAVWVNYANALSAKFPEMSAISTLTKQYGDETLYNIIQRAKTRTYTKDRAIELEAAQMQHWIAMRKDPDEIFRLLQLNWEGR</sequence>
<gene>
    <name evidence="1" type="ORF">PHMEG_00021071</name>
</gene>
<dbReference type="AlphaFoldDB" id="A0A225VPH5"/>
<protein>
    <recommendedName>
        <fullName evidence="3">Avirulence (Avh) protein</fullName>
    </recommendedName>
</protein>
<reference evidence="2" key="1">
    <citation type="submission" date="2017-03" db="EMBL/GenBank/DDBJ databases">
        <title>Phytopthora megakarya and P. palmivora, two closely related causual agents of cacao black pod achieved similar genome size and gene model numbers by different mechanisms.</title>
        <authorList>
            <person name="Ali S."/>
            <person name="Shao J."/>
            <person name="Larry D.J."/>
            <person name="Kronmiller B."/>
            <person name="Shen D."/>
            <person name="Strem M.D."/>
            <person name="Melnick R.L."/>
            <person name="Guiltinan M.J."/>
            <person name="Tyler B.M."/>
            <person name="Meinhardt L.W."/>
            <person name="Bailey B.A."/>
        </authorList>
    </citation>
    <scope>NUCLEOTIDE SEQUENCE [LARGE SCALE GENOMIC DNA]</scope>
    <source>
        <strain evidence="2">zdho120</strain>
    </source>
</reference>
<evidence type="ECO:0000313" key="1">
    <source>
        <dbReference type="EMBL" id="OWZ06647.1"/>
    </source>
</evidence>
<dbReference type="OrthoDB" id="128291at2759"/>
<keyword evidence="2" id="KW-1185">Reference proteome</keyword>
<dbReference type="Proteomes" id="UP000198211">
    <property type="component" value="Unassembled WGS sequence"/>
</dbReference>
<organism evidence="1 2">
    <name type="scientific">Phytophthora megakarya</name>
    <dbReference type="NCBI Taxonomy" id="4795"/>
    <lineage>
        <taxon>Eukaryota</taxon>
        <taxon>Sar</taxon>
        <taxon>Stramenopiles</taxon>
        <taxon>Oomycota</taxon>
        <taxon>Peronosporomycetes</taxon>
        <taxon>Peronosporales</taxon>
        <taxon>Peronosporaceae</taxon>
        <taxon>Phytophthora</taxon>
    </lineage>
</organism>
<evidence type="ECO:0008006" key="3">
    <source>
        <dbReference type="Google" id="ProtNLM"/>
    </source>
</evidence>
<proteinExistence type="predicted"/>
<name>A0A225VPH5_9STRA</name>
<comment type="caution">
    <text evidence="1">The sequence shown here is derived from an EMBL/GenBank/DDBJ whole genome shotgun (WGS) entry which is preliminary data.</text>
</comment>
<accession>A0A225VPH5</accession>
<dbReference type="EMBL" id="NBNE01003873">
    <property type="protein sequence ID" value="OWZ06647.1"/>
    <property type="molecule type" value="Genomic_DNA"/>
</dbReference>
<evidence type="ECO:0000313" key="2">
    <source>
        <dbReference type="Proteomes" id="UP000198211"/>
    </source>
</evidence>